<reference evidence="3" key="1">
    <citation type="submission" date="2025-08" db="UniProtKB">
        <authorList>
            <consortium name="Ensembl"/>
        </authorList>
    </citation>
    <scope>IDENTIFICATION</scope>
</reference>
<dbReference type="PANTHER" id="PTHR47977">
    <property type="entry name" value="RAS-RELATED PROTEIN RAB"/>
    <property type="match status" value="1"/>
</dbReference>
<dbReference type="Gene3D" id="3.40.50.300">
    <property type="entry name" value="P-loop containing nucleotide triphosphate hydrolases"/>
    <property type="match status" value="1"/>
</dbReference>
<organism evidence="3 4">
    <name type="scientific">Paramormyrops kingsleyae</name>
    <dbReference type="NCBI Taxonomy" id="1676925"/>
    <lineage>
        <taxon>Eukaryota</taxon>
        <taxon>Metazoa</taxon>
        <taxon>Chordata</taxon>
        <taxon>Craniata</taxon>
        <taxon>Vertebrata</taxon>
        <taxon>Euteleostomi</taxon>
        <taxon>Actinopterygii</taxon>
        <taxon>Neopterygii</taxon>
        <taxon>Teleostei</taxon>
        <taxon>Osteoglossocephala</taxon>
        <taxon>Osteoglossomorpha</taxon>
        <taxon>Osteoglossiformes</taxon>
        <taxon>Mormyridae</taxon>
        <taxon>Paramormyrops</taxon>
    </lineage>
</organism>
<protein>
    <submittedName>
        <fullName evidence="3">Uncharacterized protein</fullName>
    </submittedName>
</protein>
<evidence type="ECO:0000256" key="1">
    <source>
        <dbReference type="ARBA" id="ARBA00022741"/>
    </source>
</evidence>
<dbReference type="GeneTree" id="ENSGT00940000159488"/>
<dbReference type="SUPFAM" id="SSF52540">
    <property type="entry name" value="P-loop containing nucleoside triphosphate hydrolases"/>
    <property type="match status" value="1"/>
</dbReference>
<dbReference type="Ensembl" id="ENSPKIT00000028158.1">
    <property type="protein sequence ID" value="ENSPKIP00000004180.1"/>
    <property type="gene ID" value="ENSPKIG00000021395.1"/>
</dbReference>
<dbReference type="Proteomes" id="UP000261540">
    <property type="component" value="Unplaced"/>
</dbReference>
<evidence type="ECO:0000313" key="4">
    <source>
        <dbReference type="Proteomes" id="UP000261540"/>
    </source>
</evidence>
<dbReference type="SMART" id="SM00175">
    <property type="entry name" value="RAB"/>
    <property type="match status" value="1"/>
</dbReference>
<accession>A0A3B3QF15</accession>
<dbReference type="GO" id="GO:0005525">
    <property type="term" value="F:GTP binding"/>
    <property type="evidence" value="ECO:0007669"/>
    <property type="project" value="UniProtKB-KW"/>
</dbReference>
<dbReference type="CDD" id="cd00154">
    <property type="entry name" value="Rab"/>
    <property type="match status" value="1"/>
</dbReference>
<dbReference type="InterPro" id="IPR027417">
    <property type="entry name" value="P-loop_NTPase"/>
</dbReference>
<proteinExistence type="predicted"/>
<evidence type="ECO:0000256" key="2">
    <source>
        <dbReference type="ARBA" id="ARBA00023134"/>
    </source>
</evidence>
<dbReference type="GO" id="GO:0003924">
    <property type="term" value="F:GTPase activity"/>
    <property type="evidence" value="ECO:0007669"/>
    <property type="project" value="InterPro"/>
</dbReference>
<evidence type="ECO:0000313" key="3">
    <source>
        <dbReference type="Ensembl" id="ENSPKIP00000004180.1"/>
    </source>
</evidence>
<reference evidence="3" key="2">
    <citation type="submission" date="2025-09" db="UniProtKB">
        <authorList>
            <consortium name="Ensembl"/>
        </authorList>
    </citation>
    <scope>IDENTIFICATION</scope>
</reference>
<dbReference type="PROSITE" id="PS51419">
    <property type="entry name" value="RAB"/>
    <property type="match status" value="1"/>
</dbReference>
<sequence>MKTLVVDGEPTVLQLWDTAGQERFRSIAKSYFRRADGVLLLYDVTCEKSFLDVREWVDMIEVVCPLWSLPAEADSGGWDQMCSSQLWGEAGHGEASWKQLL</sequence>
<keyword evidence="2" id="KW-0342">GTP-binding</keyword>
<keyword evidence="1" id="KW-0547">Nucleotide-binding</keyword>
<dbReference type="AlphaFoldDB" id="A0A3B3QF15"/>
<dbReference type="Pfam" id="PF00071">
    <property type="entry name" value="Ras"/>
    <property type="match status" value="1"/>
</dbReference>
<dbReference type="InterPro" id="IPR001806">
    <property type="entry name" value="Small_GTPase"/>
</dbReference>
<dbReference type="InterPro" id="IPR050227">
    <property type="entry name" value="Rab"/>
</dbReference>
<name>A0A3B3QF15_9TELE</name>
<keyword evidence="4" id="KW-1185">Reference proteome</keyword>
<dbReference type="STRING" id="1676925.ENSPKIP00000004180"/>